<feature type="compositionally biased region" description="Basic and acidic residues" evidence="12">
    <location>
        <begin position="673"/>
        <end position="690"/>
    </location>
</feature>
<dbReference type="GO" id="GO:0005886">
    <property type="term" value="C:plasma membrane"/>
    <property type="evidence" value="ECO:0007669"/>
    <property type="project" value="UniProtKB-SubCell"/>
</dbReference>
<dbReference type="MEROPS" id="M41.A17"/>
<dbReference type="GO" id="GO:0006508">
    <property type="term" value="P:proteolysis"/>
    <property type="evidence" value="ECO:0007669"/>
    <property type="project" value="UniProtKB-KW"/>
</dbReference>
<dbReference type="InterPro" id="IPR005936">
    <property type="entry name" value="FtsH"/>
</dbReference>
<keyword evidence="3 10" id="KW-0645">Protease</keyword>
<feature type="binding site" evidence="10">
    <location>
        <begin position="247"/>
        <end position="254"/>
    </location>
    <ligand>
        <name>ATP</name>
        <dbReference type="ChEBI" id="CHEBI:30616"/>
    </ligand>
</feature>
<dbReference type="FunFam" id="1.10.8.60:FF:000019">
    <property type="entry name" value="AFG3-like AAA ATPase 2"/>
    <property type="match status" value="1"/>
</dbReference>
<dbReference type="NCBIfam" id="TIGR01241">
    <property type="entry name" value="FtsH_fam"/>
    <property type="match status" value="1"/>
</dbReference>
<evidence type="ECO:0000256" key="3">
    <source>
        <dbReference type="ARBA" id="ARBA00022670"/>
    </source>
</evidence>
<evidence type="ECO:0000259" key="13">
    <source>
        <dbReference type="SMART" id="SM00382"/>
    </source>
</evidence>
<protein>
    <recommendedName>
        <fullName evidence="10">ATP-dependent zinc metalloprotease FtsH</fullName>
        <ecNumber evidence="10">3.4.24.-</ecNumber>
    </recommendedName>
</protein>
<dbReference type="InterPro" id="IPR000642">
    <property type="entry name" value="Peptidase_M41"/>
</dbReference>
<keyword evidence="7 10" id="KW-0862">Zinc</keyword>
<dbReference type="InterPro" id="IPR011546">
    <property type="entry name" value="Pept_M41_FtsH_extracell"/>
</dbReference>
<comment type="similarity">
    <text evidence="2">In the N-terminal section; belongs to the AAA ATPase family.</text>
</comment>
<dbReference type="InterPro" id="IPR003593">
    <property type="entry name" value="AAA+_ATPase"/>
</dbReference>
<evidence type="ECO:0000256" key="5">
    <source>
        <dbReference type="ARBA" id="ARBA00022741"/>
    </source>
</evidence>
<evidence type="ECO:0000256" key="2">
    <source>
        <dbReference type="ARBA" id="ARBA00010550"/>
    </source>
</evidence>
<comment type="function">
    <text evidence="10">Acts as a processive, ATP-dependent zinc metallopeptidase for both cytoplasmic and membrane proteins. Plays a role in the quality control of integral membrane proteins.</text>
</comment>
<dbReference type="SMART" id="SM00382">
    <property type="entry name" value="AAA"/>
    <property type="match status" value="1"/>
</dbReference>
<organism evidence="14 15">
    <name type="scientific">Prevotella bivia DSM 20514</name>
    <dbReference type="NCBI Taxonomy" id="868129"/>
    <lineage>
        <taxon>Bacteria</taxon>
        <taxon>Pseudomonadati</taxon>
        <taxon>Bacteroidota</taxon>
        <taxon>Bacteroidia</taxon>
        <taxon>Bacteroidales</taxon>
        <taxon>Prevotellaceae</taxon>
        <taxon>Prevotella</taxon>
    </lineage>
</organism>
<keyword evidence="5 10" id="KW-0547">Nucleotide-binding</keyword>
<comment type="cofactor">
    <cofactor evidence="10">
        <name>Zn(2+)</name>
        <dbReference type="ChEBI" id="CHEBI:29105"/>
    </cofactor>
    <text evidence="10">Binds 1 zinc ion per subunit.</text>
</comment>
<dbReference type="Pfam" id="PF01434">
    <property type="entry name" value="Peptidase_M41"/>
    <property type="match status" value="1"/>
</dbReference>
<dbReference type="PROSITE" id="PS00674">
    <property type="entry name" value="AAA"/>
    <property type="match status" value="1"/>
</dbReference>
<keyword evidence="6 10" id="KW-0378">Hydrolase</keyword>
<dbReference type="InterPro" id="IPR003959">
    <property type="entry name" value="ATPase_AAA_core"/>
</dbReference>
<dbReference type="GO" id="GO:0008270">
    <property type="term" value="F:zinc ion binding"/>
    <property type="evidence" value="ECO:0007669"/>
    <property type="project" value="UniProtKB-UniRule"/>
</dbReference>
<sequence length="718" mass="79120">MFTSISKRNKEMSNQNPNNKQNKPKMPKFNMTWIYVLAILVLSLVALTGGGNGLFSSSISIEKDYTTFQQYVQKGYATRVVVNKTQNELKMYVAPNHIRDIFQQGPQQTGNTPYVTVQFGSVDNLETFLAQAVKQHKIGSFSYDNQSDNGIFSIFSGLIPWLLIFGVWWLLMRKMGGGAAGGGGVFSVGKSKAKLYEKGNEMGITFKDVAGQEGAKQEVEEIVEFLRNPGKYTELGGKIPAGALLIGPPGTGKTLLAKAVAGEAGVPFFSMSGSDFVEMFVGVGASRVRDVFHQAKEKAPCIIFIDEIDAVGRARSKNPSMGGNDERENTLNALLTEMDGFGTNSGVIVMAATNRVDMLDKALLRAGRFDRQIHVDLPDLPERKAIFKVHMAKLKLDTTVDIDLLSRQTPGFSGADIANVCNEAALIAARHSSKQIGKQDFLDAIDRIIGGLEKKTKVMTAAEKRTIALHEAGHATISWFCEHAHPLIKVSIVPRGQALGAAWYLPEERPITTKEQMLDEMCSLLGGRAAEELFTGHISTGAINDLERATKSAFGMIAYAGMSDRLPNVCYYNNDEYGFQKPYSETTAKVIDEEVLKMVNSQYERAKQILTEHKEGHNRLAQVLIEREVIMVEDVEEIFGKRPWISRSQEIMDAEDMRQPKLEDMPEAVKLAQAEHEAAKRAELESKVEDINNTAANEAASQTPTSDTQATENNNKTE</sequence>
<dbReference type="Pfam" id="PF17862">
    <property type="entry name" value="AAA_lid_3"/>
    <property type="match status" value="1"/>
</dbReference>
<feature type="binding site" evidence="10">
    <location>
        <position position="470"/>
    </location>
    <ligand>
        <name>Zn(2+)</name>
        <dbReference type="ChEBI" id="CHEBI:29105"/>
        <note>catalytic</note>
    </ligand>
</feature>
<dbReference type="FunFam" id="1.20.58.760:FF:000001">
    <property type="entry name" value="ATP-dependent zinc metalloprotease FtsH"/>
    <property type="match status" value="1"/>
</dbReference>
<feature type="compositionally biased region" description="Polar residues" evidence="12">
    <location>
        <begin position="691"/>
        <end position="718"/>
    </location>
</feature>
<reference evidence="14 15" key="1">
    <citation type="submission" date="2012-02" db="EMBL/GenBank/DDBJ databases">
        <title>Improved High-Quality Draft genome of Prevotella bivia DSM 20514.</title>
        <authorList>
            <consortium name="US DOE Joint Genome Institute (JGI-PGF)"/>
            <person name="Lucas S."/>
            <person name="Copeland A."/>
            <person name="Lapidus A."/>
            <person name="Bruce D."/>
            <person name="Goodwin L."/>
            <person name="Pitluck S."/>
            <person name="Peters L."/>
            <person name="Mikhailova N."/>
            <person name="Munk A.C.C."/>
            <person name="Kyrpides N."/>
            <person name="Mavromatis K."/>
            <person name="Detter J.C."/>
            <person name="Han C."/>
            <person name="Land M."/>
            <person name="Hauser L."/>
            <person name="Markowitz V."/>
            <person name="Cheng J.-F."/>
            <person name="Hugenholtz P."/>
            <person name="Woyke T."/>
            <person name="Wu D."/>
            <person name="Gronow S."/>
            <person name="Wellnitz S."/>
            <person name="Brambilla E."/>
            <person name="Klenk H.-P."/>
            <person name="Eisen J.A."/>
        </authorList>
    </citation>
    <scope>NUCLEOTIDE SEQUENCE [LARGE SCALE GENOMIC DNA]</scope>
    <source>
        <strain evidence="14 15">DSM 20514</strain>
    </source>
</reference>
<feature type="active site" evidence="10">
    <location>
        <position position="471"/>
    </location>
</feature>
<keyword evidence="9 10" id="KW-0482">Metalloprotease</keyword>
<dbReference type="FunFam" id="3.40.50.300:FF:000001">
    <property type="entry name" value="ATP-dependent zinc metalloprotease FtsH"/>
    <property type="match status" value="1"/>
</dbReference>
<dbReference type="GO" id="GO:0016887">
    <property type="term" value="F:ATP hydrolysis activity"/>
    <property type="evidence" value="ECO:0007669"/>
    <property type="project" value="UniProtKB-UniRule"/>
</dbReference>
<dbReference type="GO" id="GO:0004222">
    <property type="term" value="F:metalloendopeptidase activity"/>
    <property type="evidence" value="ECO:0007669"/>
    <property type="project" value="InterPro"/>
</dbReference>
<comment type="similarity">
    <text evidence="10">In the central section; belongs to the AAA ATPase family.</text>
</comment>
<evidence type="ECO:0000256" key="9">
    <source>
        <dbReference type="ARBA" id="ARBA00023049"/>
    </source>
</evidence>
<dbReference type="GO" id="GO:0030163">
    <property type="term" value="P:protein catabolic process"/>
    <property type="evidence" value="ECO:0007669"/>
    <property type="project" value="UniProtKB-UniRule"/>
</dbReference>
<feature type="transmembrane region" description="Helical" evidence="10">
    <location>
        <begin position="150"/>
        <end position="171"/>
    </location>
</feature>
<comment type="caution">
    <text evidence="10">Lacks conserved residue(s) required for the propagation of feature annotation.</text>
</comment>
<evidence type="ECO:0000256" key="7">
    <source>
        <dbReference type="ARBA" id="ARBA00022833"/>
    </source>
</evidence>
<dbReference type="Pfam" id="PF00004">
    <property type="entry name" value="AAA"/>
    <property type="match status" value="1"/>
</dbReference>
<dbReference type="Gene3D" id="1.20.58.760">
    <property type="entry name" value="Peptidase M41"/>
    <property type="match status" value="1"/>
</dbReference>
<accession>I4Z998</accession>
<dbReference type="EMBL" id="JH660660">
    <property type="protein sequence ID" value="EIM32790.1"/>
    <property type="molecule type" value="Genomic_DNA"/>
</dbReference>
<dbReference type="PANTHER" id="PTHR43655:SF2">
    <property type="entry name" value="AFG3 LIKE MATRIX AAA PEPTIDASE SUBUNIT 2, ISOFORM A"/>
    <property type="match status" value="1"/>
</dbReference>
<feature type="region of interest" description="Disordered" evidence="12">
    <location>
        <begin position="672"/>
        <end position="718"/>
    </location>
</feature>
<evidence type="ECO:0000256" key="4">
    <source>
        <dbReference type="ARBA" id="ARBA00022723"/>
    </source>
</evidence>
<keyword evidence="15" id="KW-1185">Reference proteome</keyword>
<dbReference type="PANTHER" id="PTHR43655">
    <property type="entry name" value="ATP-DEPENDENT PROTEASE"/>
    <property type="match status" value="1"/>
</dbReference>
<feature type="domain" description="AAA+ ATPase" evidence="13">
    <location>
        <begin position="239"/>
        <end position="379"/>
    </location>
</feature>
<keyword evidence="4 10" id="KW-0479">Metal-binding</keyword>
<comment type="similarity">
    <text evidence="1 10">In the C-terminal section; belongs to the peptidase M41 family.</text>
</comment>
<dbReference type="Gene3D" id="3.40.50.300">
    <property type="entry name" value="P-loop containing nucleotide triphosphate hydrolases"/>
    <property type="match status" value="1"/>
</dbReference>
<keyword evidence="10" id="KW-1133">Transmembrane helix</keyword>
<name>I4Z998_9BACT</name>
<evidence type="ECO:0000256" key="12">
    <source>
        <dbReference type="SAM" id="MobiDB-lite"/>
    </source>
</evidence>
<proteinExistence type="inferred from homology"/>
<evidence type="ECO:0000256" key="6">
    <source>
        <dbReference type="ARBA" id="ARBA00022801"/>
    </source>
</evidence>
<dbReference type="SUPFAM" id="SSF52540">
    <property type="entry name" value="P-loop containing nucleoside triphosphate hydrolases"/>
    <property type="match status" value="1"/>
</dbReference>
<dbReference type="Gene3D" id="1.10.8.60">
    <property type="match status" value="1"/>
</dbReference>
<dbReference type="GO" id="GO:0004176">
    <property type="term" value="F:ATP-dependent peptidase activity"/>
    <property type="evidence" value="ECO:0007669"/>
    <property type="project" value="InterPro"/>
</dbReference>
<feature type="region of interest" description="Disordered" evidence="12">
    <location>
        <begin position="1"/>
        <end position="25"/>
    </location>
</feature>
<dbReference type="Proteomes" id="UP000002786">
    <property type="component" value="Unassembled WGS sequence"/>
</dbReference>
<evidence type="ECO:0000256" key="8">
    <source>
        <dbReference type="ARBA" id="ARBA00022840"/>
    </source>
</evidence>
<dbReference type="SUPFAM" id="SSF140990">
    <property type="entry name" value="FtsH protease domain-like"/>
    <property type="match status" value="1"/>
</dbReference>
<comment type="similarity">
    <text evidence="11">Belongs to the AAA ATPase family.</text>
</comment>
<keyword evidence="10" id="KW-1003">Cell membrane</keyword>
<keyword evidence="8 10" id="KW-0067">ATP-binding</keyword>
<comment type="subcellular location">
    <subcellularLocation>
        <location evidence="10">Cell membrane</location>
        <topology evidence="10">Multi-pass membrane protein</topology>
        <orientation evidence="10">Cytoplasmic side</orientation>
    </subcellularLocation>
</comment>
<dbReference type="Pfam" id="PF06480">
    <property type="entry name" value="FtsH_ext"/>
    <property type="match status" value="1"/>
</dbReference>
<dbReference type="InterPro" id="IPR027417">
    <property type="entry name" value="P-loop_NTPase"/>
</dbReference>
<dbReference type="InterPro" id="IPR041569">
    <property type="entry name" value="AAA_lid_3"/>
</dbReference>
<dbReference type="HAMAP" id="MF_01458">
    <property type="entry name" value="FtsH"/>
    <property type="match status" value="1"/>
</dbReference>
<feature type="binding site" evidence="10">
    <location>
        <position position="474"/>
    </location>
    <ligand>
        <name>Zn(2+)</name>
        <dbReference type="ChEBI" id="CHEBI:29105"/>
        <note>catalytic</note>
    </ligand>
</feature>
<dbReference type="CDD" id="cd19501">
    <property type="entry name" value="RecA-like_FtsH"/>
    <property type="match status" value="1"/>
</dbReference>
<dbReference type="HOGENOM" id="CLU_000688_16_2_10"/>
<dbReference type="AlphaFoldDB" id="I4Z998"/>
<evidence type="ECO:0000313" key="15">
    <source>
        <dbReference type="Proteomes" id="UP000002786"/>
    </source>
</evidence>
<evidence type="ECO:0000256" key="11">
    <source>
        <dbReference type="RuleBase" id="RU003651"/>
    </source>
</evidence>
<keyword evidence="10" id="KW-0812">Transmembrane</keyword>
<dbReference type="InterPro" id="IPR050928">
    <property type="entry name" value="ATP-dep_Zn_Metalloprotease"/>
</dbReference>
<evidence type="ECO:0000256" key="1">
    <source>
        <dbReference type="ARBA" id="ARBA00010044"/>
    </source>
</evidence>
<evidence type="ECO:0000256" key="10">
    <source>
        <dbReference type="HAMAP-Rule" id="MF_01458"/>
    </source>
</evidence>
<feature type="binding site" evidence="10">
    <location>
        <position position="545"/>
    </location>
    <ligand>
        <name>Zn(2+)</name>
        <dbReference type="ChEBI" id="CHEBI:29105"/>
        <note>catalytic</note>
    </ligand>
</feature>
<keyword evidence="10" id="KW-0472">Membrane</keyword>
<dbReference type="EC" id="3.4.24.-" evidence="10"/>
<comment type="subunit">
    <text evidence="10">Homohexamer.</text>
</comment>
<gene>
    <name evidence="10" type="primary">ftsH</name>
    <name evidence="14" type="ORF">PrebiDRAFT_1060</name>
</gene>
<dbReference type="InterPro" id="IPR003960">
    <property type="entry name" value="ATPase_AAA_CS"/>
</dbReference>
<evidence type="ECO:0000313" key="14">
    <source>
        <dbReference type="EMBL" id="EIM32790.1"/>
    </source>
</evidence>
<dbReference type="GO" id="GO:0005524">
    <property type="term" value="F:ATP binding"/>
    <property type="evidence" value="ECO:0007669"/>
    <property type="project" value="UniProtKB-UniRule"/>
</dbReference>
<dbReference type="InterPro" id="IPR037219">
    <property type="entry name" value="Peptidase_M41-like"/>
</dbReference>